<proteinExistence type="predicted"/>
<organism evidence="1">
    <name type="scientific">Arion vulgaris</name>
    <dbReference type="NCBI Taxonomy" id="1028688"/>
    <lineage>
        <taxon>Eukaryota</taxon>
        <taxon>Metazoa</taxon>
        <taxon>Spiralia</taxon>
        <taxon>Lophotrochozoa</taxon>
        <taxon>Mollusca</taxon>
        <taxon>Gastropoda</taxon>
        <taxon>Heterobranchia</taxon>
        <taxon>Euthyneura</taxon>
        <taxon>Panpulmonata</taxon>
        <taxon>Eupulmonata</taxon>
        <taxon>Stylommatophora</taxon>
        <taxon>Helicina</taxon>
        <taxon>Arionoidea</taxon>
        <taxon>Arionidae</taxon>
        <taxon>Arion</taxon>
    </lineage>
</organism>
<reference evidence="1" key="1">
    <citation type="submission" date="2014-12" db="EMBL/GenBank/DDBJ databases">
        <title>Insight into the proteome of Arion vulgaris.</title>
        <authorList>
            <person name="Aradska J."/>
            <person name="Bulat T."/>
            <person name="Smidak R."/>
            <person name="Sarate P."/>
            <person name="Gangsoo J."/>
            <person name="Sialana F."/>
            <person name="Bilban M."/>
            <person name="Lubec G."/>
        </authorList>
    </citation>
    <scope>NUCLEOTIDE SEQUENCE</scope>
    <source>
        <tissue evidence="1">Skin</tissue>
    </source>
</reference>
<dbReference type="EMBL" id="HACG01017069">
    <property type="protein sequence ID" value="CEK63934.1"/>
    <property type="molecule type" value="Transcribed_RNA"/>
</dbReference>
<protein>
    <submittedName>
        <fullName evidence="1">Uncharacterized protein</fullName>
    </submittedName>
</protein>
<sequence length="164" mass="18644">KLGRAFGNDKVTCLSYTQVHPDRANSAGFIFGDKRNVAENLLKRTAVPTVVDRNREPITKPRYVSFNRNPQLAPAPLSETTDKFANLSTNFMPVGRKHEQGYSCNDVSQLPALDLTEKYDNRFNWQPGTGQNRPQSCLQELQDSYVKSEAHQRFHNMFPESNPD</sequence>
<gene>
    <name evidence="1" type="primary">ORF50041</name>
</gene>
<evidence type="ECO:0000313" key="1">
    <source>
        <dbReference type="EMBL" id="CEK63934.1"/>
    </source>
</evidence>
<name>A0A0B6Z5Q2_9EUPU</name>
<dbReference type="AlphaFoldDB" id="A0A0B6Z5Q2"/>
<accession>A0A0B6Z5Q2</accession>
<feature type="non-terminal residue" evidence="1">
    <location>
        <position position="164"/>
    </location>
</feature>
<feature type="non-terminal residue" evidence="1">
    <location>
        <position position="1"/>
    </location>
</feature>